<dbReference type="GO" id="GO:0004386">
    <property type="term" value="F:helicase activity"/>
    <property type="evidence" value="ECO:0007669"/>
    <property type="project" value="UniProtKB-KW"/>
</dbReference>
<dbReference type="Pfam" id="PF08482">
    <property type="entry name" value="HrpB_C"/>
    <property type="match status" value="1"/>
</dbReference>
<dbReference type="NCBIfam" id="TIGR01970">
    <property type="entry name" value="DEAH_box_HrpB"/>
    <property type="match status" value="1"/>
</dbReference>
<dbReference type="FunFam" id="3.40.50.300:FF:002125">
    <property type="entry name" value="ATP-dependent helicase HrpB"/>
    <property type="match status" value="1"/>
</dbReference>
<dbReference type="PROSITE" id="PS51192">
    <property type="entry name" value="HELICASE_ATP_BIND_1"/>
    <property type="match status" value="1"/>
</dbReference>
<evidence type="ECO:0000313" key="8">
    <source>
        <dbReference type="Proteomes" id="UP000308901"/>
    </source>
</evidence>
<dbReference type="OrthoDB" id="9805617at2"/>
<organism evidence="7 8">
    <name type="scientific">Arcobacter arenosus</name>
    <dbReference type="NCBI Taxonomy" id="2576037"/>
    <lineage>
        <taxon>Bacteria</taxon>
        <taxon>Pseudomonadati</taxon>
        <taxon>Campylobacterota</taxon>
        <taxon>Epsilonproteobacteria</taxon>
        <taxon>Campylobacterales</taxon>
        <taxon>Arcobacteraceae</taxon>
        <taxon>Arcobacter</taxon>
    </lineage>
</organism>
<dbReference type="PIRSF" id="PIRSF005496">
    <property type="entry name" value="ATP_hel_hrpB"/>
    <property type="match status" value="1"/>
</dbReference>
<dbReference type="Pfam" id="PF00271">
    <property type="entry name" value="Helicase_C"/>
    <property type="match status" value="1"/>
</dbReference>
<proteinExistence type="predicted"/>
<dbReference type="SMART" id="SM00487">
    <property type="entry name" value="DEXDc"/>
    <property type="match status" value="1"/>
</dbReference>
<sequence>MDILKNLPIYEVLNDIKNTLNTNSTVILEAPPGAGKSTVVPLSLLKESWLEDKIIIMLEPRRVAARMVARQMSKLLGEDLGQTIGYQVKMESCFSKQTKLLIVTEAILVRKLQSDQALENVAMIIFDEFHERSIHTDLSLALSLQVQELLRDDLKLLIMSATLNSKELVNLLGQVPVISSRGKIYDVENIYLKESIKQPDFKTINSLLCDTTLKALEENNGDILVFLAGSKEIKNLQISLNEKLKNKKSDIEILPLYSALNKEEQDKALIKSEKRKIILSTNIAQTSLTIEGVRVVIDSGLEKQSSYNYLTSMNHLNLTFISKDSVVQRAGRAGRLSDGKCYRLWHEKKILQETTKPEILRTDLSSFFLEVSLWGIKDTKELKLLDYPSTEIEQSTKLVLQELKMLDENFEITKLGEKALSLGIHPRFAIMILKANELGYAYEATILATLLNEKDIFKNSFNDSNIYSRFVHLYENDIESHFINKYLASNILKQAKFLFKKLNSFEEVKKAKKRVDEKILSVLLLFAYPDRLAKQRGKNSNRYKLSNGKGAIINIEDSLFNERFLVTPILNAQNKDSYISYAVKISLELIQEYFNEYIQRKQTIAYNKESNRFDIREVTNFYKVELTSRAIANDNNIDFSMLFCELIKKEGLELLTWSKKAIDLKNRVNFINEYINDEFVSFKDEDLLRSIEVWLKPYLDDVKSIKQLETLDIYTILLSSIPWEKQQEIDILAPSSLRVPSGSNIKIDYTNIQTPILKVKIQEVFGLHETPKILNGKVALQIHLLSPALRPIQITYDLKSFWQNSYAEVKKELFSKYKKHYWPDNPYEAIATNKTKKNMNK</sequence>
<dbReference type="Gene3D" id="3.40.50.300">
    <property type="entry name" value="P-loop containing nucleotide triphosphate hydrolases"/>
    <property type="match status" value="2"/>
</dbReference>
<dbReference type="CDD" id="cd17990">
    <property type="entry name" value="DEXHc_HrpB"/>
    <property type="match status" value="1"/>
</dbReference>
<dbReference type="PROSITE" id="PS51194">
    <property type="entry name" value="HELICASE_CTER"/>
    <property type="match status" value="1"/>
</dbReference>
<evidence type="ECO:0000256" key="3">
    <source>
        <dbReference type="ARBA" id="ARBA00022806"/>
    </source>
</evidence>
<feature type="domain" description="Helicase ATP-binding" evidence="5">
    <location>
        <begin position="17"/>
        <end position="181"/>
    </location>
</feature>
<evidence type="ECO:0000256" key="2">
    <source>
        <dbReference type="ARBA" id="ARBA00022801"/>
    </source>
</evidence>
<dbReference type="InterPro" id="IPR001650">
    <property type="entry name" value="Helicase_C-like"/>
</dbReference>
<dbReference type="SUPFAM" id="SSF52540">
    <property type="entry name" value="P-loop containing nucleoside triphosphate hydrolases"/>
    <property type="match status" value="1"/>
</dbReference>
<keyword evidence="8" id="KW-1185">Reference proteome</keyword>
<feature type="domain" description="Helicase C-terminal" evidence="6">
    <location>
        <begin position="208"/>
        <end position="375"/>
    </location>
</feature>
<dbReference type="EMBL" id="VANU01000004">
    <property type="protein sequence ID" value="TLP37596.1"/>
    <property type="molecule type" value="Genomic_DNA"/>
</dbReference>
<keyword evidence="1" id="KW-0547">Nucleotide-binding</keyword>
<evidence type="ECO:0000259" key="5">
    <source>
        <dbReference type="PROSITE" id="PS51192"/>
    </source>
</evidence>
<dbReference type="InterPro" id="IPR027417">
    <property type="entry name" value="P-loop_NTPase"/>
</dbReference>
<dbReference type="GO" id="GO:0005524">
    <property type="term" value="F:ATP binding"/>
    <property type="evidence" value="ECO:0007669"/>
    <property type="project" value="UniProtKB-KW"/>
</dbReference>
<name>A0A5R8XZS7_9BACT</name>
<evidence type="ECO:0000256" key="1">
    <source>
        <dbReference type="ARBA" id="ARBA00022741"/>
    </source>
</evidence>
<dbReference type="InterPro" id="IPR007502">
    <property type="entry name" value="Helicase-assoc_dom"/>
</dbReference>
<dbReference type="PANTHER" id="PTHR43519">
    <property type="entry name" value="ATP-DEPENDENT RNA HELICASE HRPB"/>
    <property type="match status" value="1"/>
</dbReference>
<dbReference type="Gene3D" id="1.20.120.1080">
    <property type="match status" value="1"/>
</dbReference>
<dbReference type="Proteomes" id="UP000308901">
    <property type="component" value="Unassembled WGS sequence"/>
</dbReference>
<evidence type="ECO:0000259" key="6">
    <source>
        <dbReference type="PROSITE" id="PS51194"/>
    </source>
</evidence>
<evidence type="ECO:0000313" key="7">
    <source>
        <dbReference type="EMBL" id="TLP37596.1"/>
    </source>
</evidence>
<dbReference type="SMART" id="SM00490">
    <property type="entry name" value="HELICc"/>
    <property type="match status" value="1"/>
</dbReference>
<reference evidence="7 8" key="1">
    <citation type="submission" date="2019-05" db="EMBL/GenBank/DDBJ databases">
        <title>Arcobacter sp. nov., isolated from sea sediment.</title>
        <authorList>
            <person name="Kim W."/>
        </authorList>
    </citation>
    <scope>NUCLEOTIDE SEQUENCE [LARGE SCALE GENOMIC DNA]</scope>
    <source>
        <strain evidence="7 8">CAU 1517</strain>
    </source>
</reference>
<comment type="caution">
    <text evidence="7">The sequence shown here is derived from an EMBL/GenBank/DDBJ whole genome shotgun (WGS) entry which is preliminary data.</text>
</comment>
<dbReference type="AlphaFoldDB" id="A0A5R8XZS7"/>
<dbReference type="InterPro" id="IPR011545">
    <property type="entry name" value="DEAD/DEAH_box_helicase_dom"/>
</dbReference>
<dbReference type="PANTHER" id="PTHR43519:SF1">
    <property type="entry name" value="ATP-DEPENDENT RNA HELICASE HRPB"/>
    <property type="match status" value="1"/>
</dbReference>
<dbReference type="SMART" id="SM00847">
    <property type="entry name" value="HA2"/>
    <property type="match status" value="1"/>
</dbReference>
<dbReference type="GO" id="GO:0016787">
    <property type="term" value="F:hydrolase activity"/>
    <property type="evidence" value="ECO:0007669"/>
    <property type="project" value="UniProtKB-KW"/>
</dbReference>
<dbReference type="CDD" id="cd18791">
    <property type="entry name" value="SF2_C_RHA"/>
    <property type="match status" value="1"/>
</dbReference>
<dbReference type="InterPro" id="IPR014001">
    <property type="entry name" value="Helicase_ATP-bd"/>
</dbReference>
<accession>A0A5R8XZS7</accession>
<keyword evidence="3 7" id="KW-0347">Helicase</keyword>
<keyword evidence="2" id="KW-0378">Hydrolase</keyword>
<dbReference type="GO" id="GO:0003676">
    <property type="term" value="F:nucleic acid binding"/>
    <property type="evidence" value="ECO:0007669"/>
    <property type="project" value="InterPro"/>
</dbReference>
<protein>
    <submittedName>
        <fullName evidence="7">ATP-dependent helicase HrpB</fullName>
    </submittedName>
</protein>
<dbReference type="Pfam" id="PF00270">
    <property type="entry name" value="DEAD"/>
    <property type="match status" value="1"/>
</dbReference>
<evidence type="ECO:0000256" key="4">
    <source>
        <dbReference type="ARBA" id="ARBA00022840"/>
    </source>
</evidence>
<dbReference type="InterPro" id="IPR049614">
    <property type="entry name" value="HrpB_DEXH"/>
</dbReference>
<dbReference type="InterPro" id="IPR013689">
    <property type="entry name" value="RNA_helicase_ATP-dep_HrpB_C"/>
</dbReference>
<dbReference type="InterPro" id="IPR010225">
    <property type="entry name" value="HrpB"/>
</dbReference>
<keyword evidence="4" id="KW-0067">ATP-binding</keyword>
<gene>
    <name evidence="7" type="primary">hrpB</name>
    <name evidence="7" type="ORF">FDK22_09750</name>
</gene>